<name>B4IYB1_DROGR</name>
<dbReference type="STRING" id="7222.B4IYB1"/>
<evidence type="ECO:0000313" key="3">
    <source>
        <dbReference type="Proteomes" id="UP000001070"/>
    </source>
</evidence>
<feature type="chain" id="PRO_5002807958" evidence="1">
    <location>
        <begin position="27"/>
        <end position="165"/>
    </location>
</feature>
<dbReference type="EMBL" id="CH916366">
    <property type="protein sequence ID" value="EDV96561.1"/>
    <property type="molecule type" value="Genomic_DNA"/>
</dbReference>
<dbReference type="OMA" id="NIKMYGD"/>
<dbReference type="AlphaFoldDB" id="B4IYB1"/>
<dbReference type="OrthoDB" id="7791582at2759"/>
<dbReference type="HOGENOM" id="CLU_1469728_0_0_1"/>
<protein>
    <submittedName>
        <fullName evidence="2">GH16322</fullName>
    </submittedName>
</protein>
<dbReference type="eggNOG" id="ENOG502T6X2">
    <property type="taxonomic scope" value="Eukaryota"/>
</dbReference>
<evidence type="ECO:0000256" key="1">
    <source>
        <dbReference type="SAM" id="SignalP"/>
    </source>
</evidence>
<evidence type="ECO:0000313" key="2">
    <source>
        <dbReference type="EMBL" id="EDV96561.1"/>
    </source>
</evidence>
<sequence length="165" mass="18531">MQLNSALMLLMRVLPLLLLFSPALEAAALPLDAEEIGYLELKPNGTLIFQQAPNQSESNLQNLLLLRSVLQALKLQPGDEHSKLNIKLYGNGVEHKFPPFLENIIQRIQTYFSVYRYTDTSLPVRKVEATTQPPQTLDVSTKKAKNPKPITVPNQQTNWIIVGDV</sequence>
<gene>
    <name evidence="2" type="primary">Dgri\GH16322</name>
    <name evidence="2" type="ORF">Dgri_GH16322</name>
</gene>
<keyword evidence="3" id="KW-1185">Reference proteome</keyword>
<dbReference type="Proteomes" id="UP000001070">
    <property type="component" value="Unassembled WGS sequence"/>
</dbReference>
<dbReference type="PhylomeDB" id="B4IYB1"/>
<feature type="signal peptide" evidence="1">
    <location>
        <begin position="1"/>
        <end position="26"/>
    </location>
</feature>
<reference evidence="2 3" key="1">
    <citation type="journal article" date="2007" name="Nature">
        <title>Evolution of genes and genomes on the Drosophila phylogeny.</title>
        <authorList>
            <consortium name="Drosophila 12 Genomes Consortium"/>
            <person name="Clark A.G."/>
            <person name="Eisen M.B."/>
            <person name="Smith D.R."/>
            <person name="Bergman C.M."/>
            <person name="Oliver B."/>
            <person name="Markow T.A."/>
            <person name="Kaufman T.C."/>
            <person name="Kellis M."/>
            <person name="Gelbart W."/>
            <person name="Iyer V.N."/>
            <person name="Pollard D.A."/>
            <person name="Sackton T.B."/>
            <person name="Larracuente A.M."/>
            <person name="Singh N.D."/>
            <person name="Abad J.P."/>
            <person name="Abt D.N."/>
            <person name="Adryan B."/>
            <person name="Aguade M."/>
            <person name="Akashi H."/>
            <person name="Anderson W.W."/>
            <person name="Aquadro C.F."/>
            <person name="Ardell D.H."/>
            <person name="Arguello R."/>
            <person name="Artieri C.G."/>
            <person name="Barbash D.A."/>
            <person name="Barker D."/>
            <person name="Barsanti P."/>
            <person name="Batterham P."/>
            <person name="Batzoglou S."/>
            <person name="Begun D."/>
            <person name="Bhutkar A."/>
            <person name="Blanco E."/>
            <person name="Bosak S.A."/>
            <person name="Bradley R.K."/>
            <person name="Brand A.D."/>
            <person name="Brent M.R."/>
            <person name="Brooks A.N."/>
            <person name="Brown R.H."/>
            <person name="Butlin R.K."/>
            <person name="Caggese C."/>
            <person name="Calvi B.R."/>
            <person name="Bernardo de Carvalho A."/>
            <person name="Caspi A."/>
            <person name="Castrezana S."/>
            <person name="Celniker S.E."/>
            <person name="Chang J.L."/>
            <person name="Chapple C."/>
            <person name="Chatterji S."/>
            <person name="Chinwalla A."/>
            <person name="Civetta A."/>
            <person name="Clifton S.W."/>
            <person name="Comeron J.M."/>
            <person name="Costello J.C."/>
            <person name="Coyne J.A."/>
            <person name="Daub J."/>
            <person name="David R.G."/>
            <person name="Delcher A.L."/>
            <person name="Delehaunty K."/>
            <person name="Do C.B."/>
            <person name="Ebling H."/>
            <person name="Edwards K."/>
            <person name="Eickbush T."/>
            <person name="Evans J.D."/>
            <person name="Filipski A."/>
            <person name="Findeiss S."/>
            <person name="Freyhult E."/>
            <person name="Fulton L."/>
            <person name="Fulton R."/>
            <person name="Garcia A.C."/>
            <person name="Gardiner A."/>
            <person name="Garfield D.A."/>
            <person name="Garvin B.E."/>
            <person name="Gibson G."/>
            <person name="Gilbert D."/>
            <person name="Gnerre S."/>
            <person name="Godfrey J."/>
            <person name="Good R."/>
            <person name="Gotea V."/>
            <person name="Gravely B."/>
            <person name="Greenberg A.J."/>
            <person name="Griffiths-Jones S."/>
            <person name="Gross S."/>
            <person name="Guigo R."/>
            <person name="Gustafson E.A."/>
            <person name="Haerty W."/>
            <person name="Hahn M.W."/>
            <person name="Halligan D.L."/>
            <person name="Halpern A.L."/>
            <person name="Halter G.M."/>
            <person name="Han M.V."/>
            <person name="Heger A."/>
            <person name="Hillier L."/>
            <person name="Hinrichs A.S."/>
            <person name="Holmes I."/>
            <person name="Hoskins R.A."/>
            <person name="Hubisz M.J."/>
            <person name="Hultmark D."/>
            <person name="Huntley M.A."/>
            <person name="Jaffe D.B."/>
            <person name="Jagadeeshan S."/>
            <person name="Jeck W.R."/>
            <person name="Johnson J."/>
            <person name="Jones C.D."/>
            <person name="Jordan W.C."/>
            <person name="Karpen G.H."/>
            <person name="Kataoka E."/>
            <person name="Keightley P.D."/>
            <person name="Kheradpour P."/>
            <person name="Kirkness E.F."/>
            <person name="Koerich L.B."/>
            <person name="Kristiansen K."/>
            <person name="Kudrna D."/>
            <person name="Kulathinal R.J."/>
            <person name="Kumar S."/>
            <person name="Kwok R."/>
            <person name="Lander E."/>
            <person name="Langley C.H."/>
            <person name="Lapoint R."/>
            <person name="Lazzaro B.P."/>
            <person name="Lee S.J."/>
            <person name="Levesque L."/>
            <person name="Li R."/>
            <person name="Lin C.F."/>
            <person name="Lin M.F."/>
            <person name="Lindblad-Toh K."/>
            <person name="Llopart A."/>
            <person name="Long M."/>
            <person name="Low L."/>
            <person name="Lozovsky E."/>
            <person name="Lu J."/>
            <person name="Luo M."/>
            <person name="Machado C.A."/>
            <person name="Makalowski W."/>
            <person name="Marzo M."/>
            <person name="Matsuda M."/>
            <person name="Matzkin L."/>
            <person name="McAllister B."/>
            <person name="McBride C.S."/>
            <person name="McKernan B."/>
            <person name="McKernan K."/>
            <person name="Mendez-Lago M."/>
            <person name="Minx P."/>
            <person name="Mollenhauer M.U."/>
            <person name="Montooth K."/>
            <person name="Mount S.M."/>
            <person name="Mu X."/>
            <person name="Myers E."/>
            <person name="Negre B."/>
            <person name="Newfeld S."/>
            <person name="Nielsen R."/>
            <person name="Noor M.A."/>
            <person name="O'Grady P."/>
            <person name="Pachter L."/>
            <person name="Papaceit M."/>
            <person name="Parisi M.J."/>
            <person name="Parisi M."/>
            <person name="Parts L."/>
            <person name="Pedersen J.S."/>
            <person name="Pesole G."/>
            <person name="Phillippy A.M."/>
            <person name="Ponting C.P."/>
            <person name="Pop M."/>
            <person name="Porcelli D."/>
            <person name="Powell J.R."/>
            <person name="Prohaska S."/>
            <person name="Pruitt K."/>
            <person name="Puig M."/>
            <person name="Quesneville H."/>
            <person name="Ram K.R."/>
            <person name="Rand D."/>
            <person name="Rasmussen M.D."/>
            <person name="Reed L.K."/>
            <person name="Reenan R."/>
            <person name="Reily A."/>
            <person name="Remington K.A."/>
            <person name="Rieger T.T."/>
            <person name="Ritchie M.G."/>
            <person name="Robin C."/>
            <person name="Rogers Y.H."/>
            <person name="Rohde C."/>
            <person name="Rozas J."/>
            <person name="Rubenfield M.J."/>
            <person name="Ruiz A."/>
            <person name="Russo S."/>
            <person name="Salzberg S.L."/>
            <person name="Sanchez-Gracia A."/>
            <person name="Saranga D.J."/>
            <person name="Sato H."/>
            <person name="Schaeffer S.W."/>
            <person name="Schatz M.C."/>
            <person name="Schlenke T."/>
            <person name="Schwartz R."/>
            <person name="Segarra C."/>
            <person name="Singh R.S."/>
            <person name="Sirot L."/>
            <person name="Sirota M."/>
            <person name="Sisneros N.B."/>
            <person name="Smith C.D."/>
            <person name="Smith T.F."/>
            <person name="Spieth J."/>
            <person name="Stage D.E."/>
            <person name="Stark A."/>
            <person name="Stephan W."/>
            <person name="Strausberg R.L."/>
            <person name="Strempel S."/>
            <person name="Sturgill D."/>
            <person name="Sutton G."/>
            <person name="Sutton G.G."/>
            <person name="Tao W."/>
            <person name="Teichmann S."/>
            <person name="Tobari Y.N."/>
            <person name="Tomimura Y."/>
            <person name="Tsolas J.M."/>
            <person name="Valente V.L."/>
            <person name="Venter E."/>
            <person name="Venter J.C."/>
            <person name="Vicario S."/>
            <person name="Vieira F.G."/>
            <person name="Vilella A.J."/>
            <person name="Villasante A."/>
            <person name="Walenz B."/>
            <person name="Wang J."/>
            <person name="Wasserman M."/>
            <person name="Watts T."/>
            <person name="Wilson D."/>
            <person name="Wilson R.K."/>
            <person name="Wing R.A."/>
            <person name="Wolfner M.F."/>
            <person name="Wong A."/>
            <person name="Wong G.K."/>
            <person name="Wu C.I."/>
            <person name="Wu G."/>
            <person name="Yamamoto D."/>
            <person name="Yang H.P."/>
            <person name="Yang S.P."/>
            <person name="Yorke J.A."/>
            <person name="Yoshida K."/>
            <person name="Zdobnov E."/>
            <person name="Zhang P."/>
            <person name="Zhang Y."/>
            <person name="Zimin A.V."/>
            <person name="Baldwin J."/>
            <person name="Abdouelleil A."/>
            <person name="Abdulkadir J."/>
            <person name="Abebe A."/>
            <person name="Abera B."/>
            <person name="Abreu J."/>
            <person name="Acer S.C."/>
            <person name="Aftuck L."/>
            <person name="Alexander A."/>
            <person name="An P."/>
            <person name="Anderson E."/>
            <person name="Anderson S."/>
            <person name="Arachi H."/>
            <person name="Azer M."/>
            <person name="Bachantsang P."/>
            <person name="Barry A."/>
            <person name="Bayul T."/>
            <person name="Berlin A."/>
            <person name="Bessette D."/>
            <person name="Bloom T."/>
            <person name="Blye J."/>
            <person name="Boguslavskiy L."/>
            <person name="Bonnet C."/>
            <person name="Boukhgalter B."/>
            <person name="Bourzgui I."/>
            <person name="Brown A."/>
            <person name="Cahill P."/>
            <person name="Channer S."/>
            <person name="Cheshatsang Y."/>
            <person name="Chuda L."/>
            <person name="Citroen M."/>
            <person name="Collymore A."/>
            <person name="Cooke P."/>
            <person name="Costello M."/>
            <person name="D'Aco K."/>
            <person name="Daza R."/>
            <person name="De Haan G."/>
            <person name="DeGray S."/>
            <person name="DeMaso C."/>
            <person name="Dhargay N."/>
            <person name="Dooley K."/>
            <person name="Dooley E."/>
            <person name="Doricent M."/>
            <person name="Dorje P."/>
            <person name="Dorjee K."/>
            <person name="Dupes A."/>
            <person name="Elong R."/>
            <person name="Falk J."/>
            <person name="Farina A."/>
            <person name="Faro S."/>
            <person name="Ferguson D."/>
            <person name="Fisher S."/>
            <person name="Foley C.D."/>
            <person name="Franke A."/>
            <person name="Friedrich D."/>
            <person name="Gadbois L."/>
            <person name="Gearin G."/>
            <person name="Gearin C.R."/>
            <person name="Giannoukos G."/>
            <person name="Goode T."/>
            <person name="Graham J."/>
            <person name="Grandbois E."/>
            <person name="Grewal S."/>
            <person name="Gyaltsen K."/>
            <person name="Hafez N."/>
            <person name="Hagos B."/>
            <person name="Hall J."/>
            <person name="Henson C."/>
            <person name="Hollinger A."/>
            <person name="Honan T."/>
            <person name="Huard M.D."/>
            <person name="Hughes L."/>
            <person name="Hurhula B."/>
            <person name="Husby M.E."/>
            <person name="Kamat A."/>
            <person name="Kanga B."/>
            <person name="Kashin S."/>
            <person name="Khazanovich D."/>
            <person name="Kisner P."/>
            <person name="Lance K."/>
            <person name="Lara M."/>
            <person name="Lee W."/>
            <person name="Lennon N."/>
            <person name="Letendre F."/>
            <person name="LeVine R."/>
            <person name="Lipovsky A."/>
            <person name="Liu X."/>
            <person name="Liu J."/>
            <person name="Liu S."/>
            <person name="Lokyitsang T."/>
            <person name="Lokyitsang Y."/>
            <person name="Lubonja R."/>
            <person name="Lui A."/>
            <person name="MacDonald P."/>
            <person name="Magnisalis V."/>
            <person name="Maru K."/>
            <person name="Matthews C."/>
            <person name="McCusker W."/>
            <person name="McDonough S."/>
            <person name="Mehta T."/>
            <person name="Meldrim J."/>
            <person name="Meneus L."/>
            <person name="Mihai O."/>
            <person name="Mihalev A."/>
            <person name="Mihova T."/>
            <person name="Mittelman R."/>
            <person name="Mlenga V."/>
            <person name="Montmayeur A."/>
            <person name="Mulrain L."/>
            <person name="Navidi A."/>
            <person name="Naylor J."/>
            <person name="Negash T."/>
            <person name="Nguyen T."/>
            <person name="Nguyen N."/>
            <person name="Nicol R."/>
            <person name="Norbu C."/>
            <person name="Norbu N."/>
            <person name="Novod N."/>
            <person name="O'Neill B."/>
            <person name="Osman S."/>
            <person name="Markiewicz E."/>
            <person name="Oyono O.L."/>
            <person name="Patti C."/>
            <person name="Phunkhang P."/>
            <person name="Pierre F."/>
            <person name="Priest M."/>
            <person name="Raghuraman S."/>
            <person name="Rege F."/>
            <person name="Reyes R."/>
            <person name="Rise C."/>
            <person name="Rogov P."/>
            <person name="Ross K."/>
            <person name="Ryan E."/>
            <person name="Settipalli S."/>
            <person name="Shea T."/>
            <person name="Sherpa N."/>
            <person name="Shi L."/>
            <person name="Shih D."/>
            <person name="Sparrow T."/>
            <person name="Spaulding J."/>
            <person name="Stalker J."/>
            <person name="Stange-Thomann N."/>
            <person name="Stavropoulos S."/>
            <person name="Stone C."/>
            <person name="Strader C."/>
            <person name="Tesfaye S."/>
            <person name="Thomson T."/>
            <person name="Thoulutsang Y."/>
            <person name="Thoulutsang D."/>
            <person name="Topham K."/>
            <person name="Topping I."/>
            <person name="Tsamla T."/>
            <person name="Vassiliev H."/>
            <person name="Vo A."/>
            <person name="Wangchuk T."/>
            <person name="Wangdi T."/>
            <person name="Weiand M."/>
            <person name="Wilkinson J."/>
            <person name="Wilson A."/>
            <person name="Yadav S."/>
            <person name="Young G."/>
            <person name="Yu Q."/>
            <person name="Zembek L."/>
            <person name="Zhong D."/>
            <person name="Zimmer A."/>
            <person name="Zwirko Z."/>
            <person name="Jaffe D.B."/>
            <person name="Alvarez P."/>
            <person name="Brockman W."/>
            <person name="Butler J."/>
            <person name="Chin C."/>
            <person name="Gnerre S."/>
            <person name="Grabherr M."/>
            <person name="Kleber M."/>
            <person name="Mauceli E."/>
            <person name="MacCallum I."/>
        </authorList>
    </citation>
    <scope>NUCLEOTIDE SEQUENCE [LARGE SCALE GENOMIC DNA]</scope>
    <source>
        <strain evidence="3">Tucson 15287-2541.00</strain>
    </source>
</reference>
<proteinExistence type="predicted"/>
<dbReference type="KEGG" id="dgr:6557324"/>
<dbReference type="InParanoid" id="B4IYB1"/>
<organism evidence="3">
    <name type="scientific">Drosophila grimshawi</name>
    <name type="common">Hawaiian fruit fly</name>
    <name type="synonym">Idiomyia grimshawi</name>
    <dbReference type="NCBI Taxonomy" id="7222"/>
    <lineage>
        <taxon>Eukaryota</taxon>
        <taxon>Metazoa</taxon>
        <taxon>Ecdysozoa</taxon>
        <taxon>Arthropoda</taxon>
        <taxon>Hexapoda</taxon>
        <taxon>Insecta</taxon>
        <taxon>Pterygota</taxon>
        <taxon>Neoptera</taxon>
        <taxon>Endopterygota</taxon>
        <taxon>Diptera</taxon>
        <taxon>Brachycera</taxon>
        <taxon>Muscomorpha</taxon>
        <taxon>Ephydroidea</taxon>
        <taxon>Drosophilidae</taxon>
        <taxon>Drosophila</taxon>
        <taxon>Hawaiian Drosophila</taxon>
    </lineage>
</organism>
<keyword evidence="1" id="KW-0732">Signal</keyword>
<accession>B4IYB1</accession>